<evidence type="ECO:0000256" key="2">
    <source>
        <dbReference type="PROSITE-ProRule" id="PRU00169"/>
    </source>
</evidence>
<dbReference type="Gene3D" id="3.40.50.2300">
    <property type="match status" value="1"/>
</dbReference>
<accession>A0A1G6NU01</accession>
<dbReference type="PROSITE" id="PS50110">
    <property type="entry name" value="RESPONSE_REGULATORY"/>
    <property type="match status" value="1"/>
</dbReference>
<dbReference type="SUPFAM" id="SSF52172">
    <property type="entry name" value="CheY-like"/>
    <property type="match status" value="1"/>
</dbReference>
<protein>
    <submittedName>
        <fullName evidence="4">Response regulator receiver domain-containing protein</fullName>
    </submittedName>
</protein>
<dbReference type="EMBL" id="FMYP01000045">
    <property type="protein sequence ID" value="SDC70726.1"/>
    <property type="molecule type" value="Genomic_DNA"/>
</dbReference>
<keyword evidence="5" id="KW-1185">Reference proteome</keyword>
<proteinExistence type="predicted"/>
<dbReference type="PANTHER" id="PTHR44591">
    <property type="entry name" value="STRESS RESPONSE REGULATOR PROTEIN 1"/>
    <property type="match status" value="1"/>
</dbReference>
<dbReference type="InterPro" id="IPR050595">
    <property type="entry name" value="Bact_response_regulator"/>
</dbReference>
<evidence type="ECO:0000256" key="1">
    <source>
        <dbReference type="ARBA" id="ARBA00022553"/>
    </source>
</evidence>
<keyword evidence="1 2" id="KW-0597">Phosphoprotein</keyword>
<dbReference type="PANTHER" id="PTHR44591:SF3">
    <property type="entry name" value="RESPONSE REGULATORY DOMAIN-CONTAINING PROTEIN"/>
    <property type="match status" value="1"/>
</dbReference>
<dbReference type="GO" id="GO:0000160">
    <property type="term" value="P:phosphorelay signal transduction system"/>
    <property type="evidence" value="ECO:0007669"/>
    <property type="project" value="InterPro"/>
</dbReference>
<dbReference type="STRING" id="1640674.SAMN05216323_104526"/>
<evidence type="ECO:0000313" key="4">
    <source>
        <dbReference type="EMBL" id="SDC70726.1"/>
    </source>
</evidence>
<gene>
    <name evidence="4" type="ORF">SAMN05216323_104526</name>
</gene>
<feature type="modified residue" description="4-aspartylphosphate" evidence="2">
    <location>
        <position position="56"/>
    </location>
</feature>
<name>A0A1G6NU01_9BACT</name>
<dbReference type="RefSeq" id="WP_092439250.1">
    <property type="nucleotide sequence ID" value="NZ_FMYP01000045.1"/>
</dbReference>
<dbReference type="Pfam" id="PF00072">
    <property type="entry name" value="Response_reg"/>
    <property type="match status" value="1"/>
</dbReference>
<dbReference type="CDD" id="cd00156">
    <property type="entry name" value="REC"/>
    <property type="match status" value="1"/>
</dbReference>
<dbReference type="InterPro" id="IPR011006">
    <property type="entry name" value="CheY-like_superfamily"/>
</dbReference>
<dbReference type="InterPro" id="IPR001789">
    <property type="entry name" value="Sig_transdc_resp-reg_receiver"/>
</dbReference>
<dbReference type="SMART" id="SM00448">
    <property type="entry name" value="REC"/>
    <property type="match status" value="1"/>
</dbReference>
<feature type="domain" description="Response regulatory" evidence="3">
    <location>
        <begin position="7"/>
        <end position="129"/>
    </location>
</feature>
<dbReference type="AlphaFoldDB" id="A0A1G6NU01"/>
<dbReference type="Proteomes" id="UP000199452">
    <property type="component" value="Unassembled WGS sequence"/>
</dbReference>
<sequence>MNTSNKTILIVDDDEDYLYQMKLIIKNFGFNVVTAESQREAEELLQQVKPDLAIFDLMMENEDSGFILSYKLKKKYPEIPVIIATAVASETGISFGVSSEEERRWIKADLYMEKGIRPDQLHREIVKLLKL</sequence>
<evidence type="ECO:0000259" key="3">
    <source>
        <dbReference type="PROSITE" id="PS50110"/>
    </source>
</evidence>
<reference evidence="4 5" key="1">
    <citation type="submission" date="2016-09" db="EMBL/GenBank/DDBJ databases">
        <authorList>
            <person name="Capua I."/>
            <person name="De Benedictis P."/>
            <person name="Joannis T."/>
            <person name="Lombin L.H."/>
            <person name="Cattoli G."/>
        </authorList>
    </citation>
    <scope>NUCLEOTIDE SEQUENCE [LARGE SCALE GENOMIC DNA]</scope>
    <source>
        <strain evidence="4 5">A7P-90m</strain>
    </source>
</reference>
<organism evidence="4 5">
    <name type="scientific">Williamwhitmania taraxaci</name>
    <dbReference type="NCBI Taxonomy" id="1640674"/>
    <lineage>
        <taxon>Bacteria</taxon>
        <taxon>Pseudomonadati</taxon>
        <taxon>Bacteroidota</taxon>
        <taxon>Bacteroidia</taxon>
        <taxon>Bacteroidales</taxon>
        <taxon>Williamwhitmaniaceae</taxon>
        <taxon>Williamwhitmania</taxon>
    </lineage>
</organism>
<dbReference type="OrthoDB" id="1050047at2"/>
<evidence type="ECO:0000313" key="5">
    <source>
        <dbReference type="Proteomes" id="UP000199452"/>
    </source>
</evidence>